<reference evidence="2" key="1">
    <citation type="submission" date="2016-11" db="UniProtKB">
        <authorList>
            <consortium name="WormBaseParasite"/>
        </authorList>
    </citation>
    <scope>IDENTIFICATION</scope>
</reference>
<evidence type="ECO:0000313" key="1">
    <source>
        <dbReference type="Proteomes" id="UP000095283"/>
    </source>
</evidence>
<name>A0A1I7WHS4_HETBA</name>
<dbReference type="WBParaSite" id="Hba_04538">
    <property type="protein sequence ID" value="Hba_04538"/>
    <property type="gene ID" value="Hba_04538"/>
</dbReference>
<accession>A0A1I7WHS4</accession>
<dbReference type="AlphaFoldDB" id="A0A1I7WHS4"/>
<evidence type="ECO:0000313" key="2">
    <source>
        <dbReference type="WBParaSite" id="Hba_04538"/>
    </source>
</evidence>
<keyword evidence="1" id="KW-1185">Reference proteome</keyword>
<organism evidence="1 2">
    <name type="scientific">Heterorhabditis bacteriophora</name>
    <name type="common">Entomopathogenic nematode worm</name>
    <dbReference type="NCBI Taxonomy" id="37862"/>
    <lineage>
        <taxon>Eukaryota</taxon>
        <taxon>Metazoa</taxon>
        <taxon>Ecdysozoa</taxon>
        <taxon>Nematoda</taxon>
        <taxon>Chromadorea</taxon>
        <taxon>Rhabditida</taxon>
        <taxon>Rhabditina</taxon>
        <taxon>Rhabditomorpha</taxon>
        <taxon>Strongyloidea</taxon>
        <taxon>Heterorhabditidae</taxon>
        <taxon>Heterorhabditis</taxon>
    </lineage>
</organism>
<protein>
    <submittedName>
        <fullName evidence="2">Uncharacterized protein</fullName>
    </submittedName>
</protein>
<dbReference type="Proteomes" id="UP000095283">
    <property type="component" value="Unplaced"/>
</dbReference>
<sequence>MEIFLYNYYIYTSYFLINYSDLPRSSSSSGLTSSMSIRISRTSLIKGFLLVPTKFTPIRISFSRSSAGSSVNRPTRLSRTFLIIINNII</sequence>
<proteinExistence type="predicted"/>